<dbReference type="EMBL" id="PHIG01000033">
    <property type="protein sequence ID" value="PJK29436.1"/>
    <property type="molecule type" value="Genomic_DNA"/>
</dbReference>
<evidence type="ECO:0000313" key="14">
    <source>
        <dbReference type="EMBL" id="PJK30827.1"/>
    </source>
</evidence>
<dbReference type="PANTHER" id="PTHR30625:SF3">
    <property type="entry name" value="TOL-PAL SYSTEM PROTEIN TOLQ"/>
    <property type="match status" value="1"/>
</dbReference>
<keyword evidence="8 10" id="KW-0472">Membrane</keyword>
<proteinExistence type="inferred from homology"/>
<evidence type="ECO:0000256" key="4">
    <source>
        <dbReference type="ARBA" id="ARBA00022519"/>
    </source>
</evidence>
<dbReference type="EMBL" id="PHIG01000025">
    <property type="protein sequence ID" value="PJK30624.1"/>
    <property type="molecule type" value="Genomic_DNA"/>
</dbReference>
<dbReference type="PANTHER" id="PTHR30625">
    <property type="entry name" value="PROTEIN TOLQ"/>
    <property type="match status" value="1"/>
</dbReference>
<protein>
    <recommendedName>
        <fullName evidence="10">Tol-Pal system protein TolQ</fullName>
    </recommendedName>
</protein>
<comment type="function">
    <text evidence="10">Part of the Tol-Pal system, which plays a role in outer membrane invagination during cell division and is important for maintaining outer membrane integrity.</text>
</comment>
<evidence type="ECO:0000256" key="3">
    <source>
        <dbReference type="ARBA" id="ARBA00022475"/>
    </source>
</evidence>
<feature type="transmembrane region" description="Helical" evidence="10">
    <location>
        <begin position="123"/>
        <end position="147"/>
    </location>
</feature>
<dbReference type="GO" id="GO:0043213">
    <property type="term" value="P:bacteriocin transport"/>
    <property type="evidence" value="ECO:0007669"/>
    <property type="project" value="InterPro"/>
</dbReference>
<keyword evidence="9 10" id="KW-0131">Cell cycle</keyword>
<comment type="subcellular location">
    <subcellularLocation>
        <location evidence="10">Cell inner membrane</location>
        <topology evidence="10">Multi-pass membrane protein</topology>
    </subcellularLocation>
    <subcellularLocation>
        <location evidence="1">Cell membrane</location>
        <topology evidence="1">Multi-pass membrane protein</topology>
    </subcellularLocation>
</comment>
<reference evidence="13 15" key="1">
    <citation type="submission" date="2017-11" db="EMBL/GenBank/DDBJ databases">
        <title>Draft genome sequence of Rhizobiales bacterium SY3-13.</title>
        <authorList>
            <person name="Sun C."/>
        </authorList>
    </citation>
    <scope>NUCLEOTIDE SEQUENCE [LARGE SCALE GENOMIC DNA]</scope>
    <source>
        <strain evidence="13 15">SY3-13</strain>
    </source>
</reference>
<comment type="subunit">
    <text evidence="10">The Tol-Pal system is composed of five core proteins: the inner membrane proteins TolA, TolQ and TolR, the periplasmic protein TolB and the outer membrane protein Pal. They form a network linking the inner and outer membranes and the peptidoglycan layer.</text>
</comment>
<comment type="caution">
    <text evidence="13">The sequence shown here is derived from an EMBL/GenBank/DDBJ whole genome shotgun (WGS) entry which is preliminary data.</text>
</comment>
<evidence type="ECO:0000313" key="12">
    <source>
        <dbReference type="EMBL" id="PJK29436.1"/>
    </source>
</evidence>
<evidence type="ECO:0000256" key="6">
    <source>
        <dbReference type="ARBA" id="ARBA00022692"/>
    </source>
</evidence>
<dbReference type="EMBL" id="PHIG01000018">
    <property type="protein sequence ID" value="PJK30827.1"/>
    <property type="molecule type" value="Genomic_DNA"/>
</dbReference>
<accession>A0A2M9G4J8</accession>
<evidence type="ECO:0000313" key="13">
    <source>
        <dbReference type="EMBL" id="PJK30624.1"/>
    </source>
</evidence>
<evidence type="ECO:0000259" key="11">
    <source>
        <dbReference type="Pfam" id="PF01618"/>
    </source>
</evidence>
<comment type="similarity">
    <text evidence="2 10">Belongs to the ExbB/TolQ family.</text>
</comment>
<evidence type="ECO:0000313" key="15">
    <source>
        <dbReference type="Proteomes" id="UP000229498"/>
    </source>
</evidence>
<evidence type="ECO:0000256" key="2">
    <source>
        <dbReference type="ARBA" id="ARBA00010442"/>
    </source>
</evidence>
<dbReference type="Pfam" id="PF01618">
    <property type="entry name" value="MotA_ExbB"/>
    <property type="match status" value="1"/>
</dbReference>
<keyword evidence="5 10" id="KW-0132">Cell division</keyword>
<dbReference type="GO" id="GO:0005886">
    <property type="term" value="C:plasma membrane"/>
    <property type="evidence" value="ECO:0007669"/>
    <property type="project" value="UniProtKB-SubCell"/>
</dbReference>
<keyword evidence="7 10" id="KW-1133">Transmembrane helix</keyword>
<evidence type="ECO:0000256" key="10">
    <source>
        <dbReference type="HAMAP-Rule" id="MF_02202"/>
    </source>
</evidence>
<dbReference type="AlphaFoldDB" id="A0A2M9G4J8"/>
<dbReference type="GO" id="GO:0017038">
    <property type="term" value="P:protein import"/>
    <property type="evidence" value="ECO:0007669"/>
    <property type="project" value="TreeGrafter"/>
</dbReference>
<evidence type="ECO:0000256" key="1">
    <source>
        <dbReference type="ARBA" id="ARBA00004651"/>
    </source>
</evidence>
<keyword evidence="4 10" id="KW-0997">Cell inner membrane</keyword>
<feature type="transmembrane region" description="Helical" evidence="10">
    <location>
        <begin position="167"/>
        <end position="189"/>
    </location>
</feature>
<evidence type="ECO:0000256" key="9">
    <source>
        <dbReference type="ARBA" id="ARBA00023306"/>
    </source>
</evidence>
<evidence type="ECO:0000256" key="7">
    <source>
        <dbReference type="ARBA" id="ARBA00022989"/>
    </source>
</evidence>
<dbReference type="HAMAP" id="MF_02202">
    <property type="entry name" value="TolQ"/>
    <property type="match status" value="1"/>
</dbReference>
<dbReference type="NCBIfam" id="TIGR02796">
    <property type="entry name" value="tolQ"/>
    <property type="match status" value="1"/>
</dbReference>
<dbReference type="Proteomes" id="UP000229498">
    <property type="component" value="Unassembled WGS sequence"/>
</dbReference>
<evidence type="ECO:0000256" key="5">
    <source>
        <dbReference type="ARBA" id="ARBA00022618"/>
    </source>
</evidence>
<dbReference type="GO" id="GO:0051301">
    <property type="term" value="P:cell division"/>
    <property type="evidence" value="ECO:0007669"/>
    <property type="project" value="UniProtKB-UniRule"/>
</dbReference>
<feature type="transmembrane region" description="Helical" evidence="10">
    <location>
        <begin position="12"/>
        <end position="31"/>
    </location>
</feature>
<gene>
    <name evidence="10 13" type="primary">tolQ</name>
    <name evidence="14" type="ORF">CVT23_04770</name>
    <name evidence="13" type="ORF">CVT23_05820</name>
    <name evidence="12" type="ORF">CVT23_12175</name>
</gene>
<sequence>MWSLFLRADIVVQIVMLALLVASIWCWAIIFEKWVRYRRVQKQADEFERLFWSGGSLEKLYDEIGANASHPMAVLFAGAMREWRRTAERGLARTDKLRAGLQDRISQVMRISIDREVDRLERYLGVLATVGSTAPFLGLFGTVWGIMDSFQSIAATNNTSLAVVAPGIAEALFATALGLVAAIPATVAYNKFANDIARYATRLEGFAGEFSAIMSRQLDEGESR</sequence>
<dbReference type="InterPro" id="IPR050790">
    <property type="entry name" value="ExbB/TolQ_transport"/>
</dbReference>
<dbReference type="InterPro" id="IPR002898">
    <property type="entry name" value="MotA_ExbB_proton_chnl"/>
</dbReference>
<feature type="domain" description="MotA/TolQ/ExbB proton channel" evidence="11">
    <location>
        <begin position="97"/>
        <end position="204"/>
    </location>
</feature>
<evidence type="ECO:0000256" key="8">
    <source>
        <dbReference type="ARBA" id="ARBA00023136"/>
    </source>
</evidence>
<name>A0A2M9G4J8_9PROT</name>
<dbReference type="OrthoDB" id="9805133at2"/>
<dbReference type="InterPro" id="IPR014163">
    <property type="entry name" value="Tol-Pal_TolQ"/>
</dbReference>
<organism evidence="13 15">
    <name type="scientific">Minwuia thermotolerans</name>
    <dbReference type="NCBI Taxonomy" id="2056226"/>
    <lineage>
        <taxon>Bacteria</taxon>
        <taxon>Pseudomonadati</taxon>
        <taxon>Pseudomonadota</taxon>
        <taxon>Alphaproteobacteria</taxon>
        <taxon>Minwuiales</taxon>
        <taxon>Minwuiaceae</taxon>
        <taxon>Minwuia</taxon>
    </lineage>
</organism>
<keyword evidence="6 10" id="KW-0812">Transmembrane</keyword>
<keyword evidence="3 10" id="KW-1003">Cell membrane</keyword>
<keyword evidence="15" id="KW-1185">Reference proteome</keyword>